<keyword evidence="5" id="KW-0812">Transmembrane</keyword>
<evidence type="ECO:0000256" key="6">
    <source>
        <dbReference type="ARBA" id="ARBA00022729"/>
    </source>
</evidence>
<dbReference type="Proteomes" id="UP000000561">
    <property type="component" value="Chromosome 20"/>
</dbReference>
<dbReference type="InterPro" id="IPR019623">
    <property type="entry name" value="Rot1"/>
</dbReference>
<dbReference type="Pfam" id="PF10681">
    <property type="entry name" value="Rot1"/>
    <property type="match status" value="1"/>
</dbReference>
<keyword evidence="6 10" id="KW-0732">Signal</keyword>
<keyword evidence="7" id="KW-0256">Endoplasmic reticulum</keyword>
<dbReference type="GO" id="GO:0051082">
    <property type="term" value="F:unfolded protein binding"/>
    <property type="evidence" value="ECO:0000318"/>
    <property type="project" value="GO_Central"/>
</dbReference>
<dbReference type="GO" id="GO:0005789">
    <property type="term" value="C:endoplasmic reticulum membrane"/>
    <property type="evidence" value="ECO:0000318"/>
    <property type="project" value="GO_Central"/>
</dbReference>
<comment type="similarity">
    <text evidence="2">Belongs to the ROT1 family.</text>
</comment>
<dbReference type="AlphaFoldDB" id="A0A0D1BVP7"/>
<feature type="signal peptide" evidence="10">
    <location>
        <begin position="1"/>
        <end position="25"/>
    </location>
</feature>
<dbReference type="RefSeq" id="XP_011392330.1">
    <property type="nucleotide sequence ID" value="XM_011394028.1"/>
</dbReference>
<proteinExistence type="inferred from homology"/>
<dbReference type="PANTHER" id="PTHR28090">
    <property type="entry name" value="PROTEIN ROT1"/>
    <property type="match status" value="1"/>
</dbReference>
<keyword evidence="8" id="KW-1133">Transmembrane helix</keyword>
<evidence type="ECO:0000256" key="10">
    <source>
        <dbReference type="SAM" id="SignalP"/>
    </source>
</evidence>
<evidence type="ECO:0000256" key="3">
    <source>
        <dbReference type="ARBA" id="ARBA00016195"/>
    </source>
</evidence>
<dbReference type="VEuPathDB" id="FungiDB:UMAG_11187"/>
<gene>
    <name evidence="11" type="ORF">UMAG_11187</name>
</gene>
<dbReference type="PANTHER" id="PTHR28090:SF1">
    <property type="entry name" value="PROTEIN ROT1"/>
    <property type="match status" value="1"/>
</dbReference>
<organism evidence="11 12">
    <name type="scientific">Mycosarcoma maydis</name>
    <name type="common">Corn smut fungus</name>
    <name type="synonym">Ustilago maydis</name>
    <dbReference type="NCBI Taxonomy" id="5270"/>
    <lineage>
        <taxon>Eukaryota</taxon>
        <taxon>Fungi</taxon>
        <taxon>Dikarya</taxon>
        <taxon>Basidiomycota</taxon>
        <taxon>Ustilaginomycotina</taxon>
        <taxon>Ustilaginomycetes</taxon>
        <taxon>Ustilaginales</taxon>
        <taxon>Ustilaginaceae</taxon>
        <taxon>Mycosarcoma</taxon>
    </lineage>
</organism>
<feature type="chain" id="PRO_5002227760" description="Protein ROT1" evidence="10">
    <location>
        <begin position="26"/>
        <end position="210"/>
    </location>
</feature>
<evidence type="ECO:0000256" key="1">
    <source>
        <dbReference type="ARBA" id="ARBA00004115"/>
    </source>
</evidence>
<evidence type="ECO:0000256" key="9">
    <source>
        <dbReference type="ARBA" id="ARBA00023136"/>
    </source>
</evidence>
<evidence type="ECO:0000256" key="8">
    <source>
        <dbReference type="ARBA" id="ARBA00022989"/>
    </source>
</evidence>
<dbReference type="GeneID" id="23567098"/>
<dbReference type="InParanoid" id="A0A0D1BVP7"/>
<dbReference type="EMBL" id="CM003159">
    <property type="protein sequence ID" value="KIS66067.1"/>
    <property type="molecule type" value="Genomic_DNA"/>
</dbReference>
<evidence type="ECO:0000256" key="2">
    <source>
        <dbReference type="ARBA" id="ARBA00007149"/>
    </source>
</evidence>
<dbReference type="GO" id="GO:0006458">
    <property type="term" value="P:'de novo' protein folding"/>
    <property type="evidence" value="ECO:0000318"/>
    <property type="project" value="GO_Central"/>
</dbReference>
<dbReference type="eggNOG" id="ENOG502QQTG">
    <property type="taxonomic scope" value="Eukaryota"/>
</dbReference>
<dbReference type="KEGG" id="uma:UMAG_11187"/>
<reference evidence="11 12" key="1">
    <citation type="journal article" date="2006" name="Nature">
        <title>Insights from the genome of the biotrophic fungal plant pathogen Ustilago maydis.</title>
        <authorList>
            <person name="Kamper J."/>
            <person name="Kahmann R."/>
            <person name="Bolker M."/>
            <person name="Ma L.J."/>
            <person name="Brefort T."/>
            <person name="Saville B.J."/>
            <person name="Banuett F."/>
            <person name="Kronstad J.W."/>
            <person name="Gold S.E."/>
            <person name="Muller O."/>
            <person name="Perlin M.H."/>
            <person name="Wosten H.A."/>
            <person name="de Vries R."/>
            <person name="Ruiz-Herrera J."/>
            <person name="Reynaga-Pena C.G."/>
            <person name="Snetselaar K."/>
            <person name="McCann M."/>
            <person name="Perez-Martin J."/>
            <person name="Feldbrugge M."/>
            <person name="Basse C.W."/>
            <person name="Steinberg G."/>
            <person name="Ibeas J.I."/>
            <person name="Holloman W."/>
            <person name="Guzman P."/>
            <person name="Farman M."/>
            <person name="Stajich J.E."/>
            <person name="Sentandreu R."/>
            <person name="Gonzalez-Prieto J.M."/>
            <person name="Kennell J.C."/>
            <person name="Molina L."/>
            <person name="Schirawski J."/>
            <person name="Mendoza-Mendoza A."/>
            <person name="Greilinger D."/>
            <person name="Munch K."/>
            <person name="Rossel N."/>
            <person name="Scherer M."/>
            <person name="Vranes M."/>
            <person name="Ladendorf O."/>
            <person name="Vincon V."/>
            <person name="Fuchs U."/>
            <person name="Sandrock B."/>
            <person name="Meng S."/>
            <person name="Ho E.C."/>
            <person name="Cahill M.J."/>
            <person name="Boyce K.J."/>
            <person name="Klose J."/>
            <person name="Klosterman S.J."/>
            <person name="Deelstra H.J."/>
            <person name="Ortiz-Castellanos L."/>
            <person name="Li W."/>
            <person name="Sanchez-Alonso P."/>
            <person name="Schreier P.H."/>
            <person name="Hauser-Hahn I."/>
            <person name="Vaupel M."/>
            <person name="Koopmann E."/>
            <person name="Friedrich G."/>
            <person name="Voss H."/>
            <person name="Schluter T."/>
            <person name="Margolis J."/>
            <person name="Platt D."/>
            <person name="Swimmer C."/>
            <person name="Gnirke A."/>
            <person name="Chen F."/>
            <person name="Vysotskaia V."/>
            <person name="Mannhaupt G."/>
            <person name="Guldener U."/>
            <person name="Munsterkotter M."/>
            <person name="Haase D."/>
            <person name="Oesterheld M."/>
            <person name="Mewes H.W."/>
            <person name="Mauceli E.W."/>
            <person name="DeCaprio D."/>
            <person name="Wade C.M."/>
            <person name="Butler J."/>
            <person name="Young S."/>
            <person name="Jaffe D.B."/>
            <person name="Calvo S."/>
            <person name="Nusbaum C."/>
            <person name="Galagan J."/>
            <person name="Birren B.W."/>
        </authorList>
    </citation>
    <scope>NUCLEOTIDE SEQUENCE [LARGE SCALE GENOMIC DNA]</scope>
    <source>
        <strain evidence="12">DSM 14603 / FGSC 9021 / UM521</strain>
    </source>
</reference>
<sequence length="210" mass="23692">MTRTTHWLLACMVYVWFQSLSLVSAGRQRYEVLQAGDEAMLQGTWSSGSGRVVTGAGFFNPRTRSFTPPPVPGQAYSFTRDGFWEFAKYRVTPNPRKPECITSQLVWQHGSYLLHSNGTLQLYPIAREGAQLLTSSCNDNIGTSRPEEMYDVAEEYTLVDTWIDLHHGVSGAALRLTDAWGNRSPSLWKIYDPPMMLPTDAMYLEYIGIP</sequence>
<evidence type="ECO:0000313" key="11">
    <source>
        <dbReference type="EMBL" id="KIS66067.1"/>
    </source>
</evidence>
<keyword evidence="12" id="KW-1185">Reference proteome</keyword>
<name>A0A0D1BVP7_MYCMD</name>
<accession>A0A0D1BVP7</accession>
<comment type="subcellular location">
    <subcellularLocation>
        <location evidence="1">Endoplasmic reticulum membrane</location>
        <topology evidence="1">Single-pass type I membrane protein</topology>
    </subcellularLocation>
</comment>
<evidence type="ECO:0000313" key="12">
    <source>
        <dbReference type="Proteomes" id="UP000000561"/>
    </source>
</evidence>
<dbReference type="OrthoDB" id="5327821at2759"/>
<evidence type="ECO:0000256" key="5">
    <source>
        <dbReference type="ARBA" id="ARBA00022692"/>
    </source>
</evidence>
<dbReference type="STRING" id="237631.A0A0D1BVP7"/>
<evidence type="ECO:0000256" key="7">
    <source>
        <dbReference type="ARBA" id="ARBA00022824"/>
    </source>
</evidence>
<protein>
    <recommendedName>
        <fullName evidence="4">Protein ROT1</fullName>
    </recommendedName>
    <alternativeName>
        <fullName evidence="3">Protein rot1</fullName>
    </alternativeName>
</protein>
<keyword evidence="9" id="KW-0472">Membrane</keyword>
<evidence type="ECO:0000256" key="4">
    <source>
        <dbReference type="ARBA" id="ARBA00017291"/>
    </source>
</evidence>